<dbReference type="GO" id="GO:0003924">
    <property type="term" value="F:GTPase activity"/>
    <property type="evidence" value="ECO:0007669"/>
    <property type="project" value="InterPro"/>
</dbReference>
<dbReference type="EMBL" id="SDMP01000009">
    <property type="protein sequence ID" value="RYR40812.1"/>
    <property type="molecule type" value="Genomic_DNA"/>
</dbReference>
<proteinExistence type="predicted"/>
<accession>A0A445BQ90</accession>
<evidence type="ECO:0000256" key="1">
    <source>
        <dbReference type="ARBA" id="ARBA00022741"/>
    </source>
</evidence>
<name>A0A445BQ90_ARAHY</name>
<dbReference type="STRING" id="3818.A0A445BQ90"/>
<protein>
    <recommendedName>
        <fullName evidence="4">Ras-related protein</fullName>
    </recommendedName>
</protein>
<dbReference type="PANTHER" id="PTHR47978">
    <property type="match status" value="1"/>
</dbReference>
<sequence length="73" mass="8378">MPIKMLVVYMRSGKTRSHKLVMALVANKSDLEPNREVEAKEAEKFAHESGVFYIETSVKTGENINDLFYEIDK</sequence>
<dbReference type="Pfam" id="PF00071">
    <property type="entry name" value="Ras"/>
    <property type="match status" value="1"/>
</dbReference>
<evidence type="ECO:0000313" key="2">
    <source>
        <dbReference type="EMBL" id="RYR40812.1"/>
    </source>
</evidence>
<evidence type="ECO:0000313" key="3">
    <source>
        <dbReference type="Proteomes" id="UP000289738"/>
    </source>
</evidence>
<dbReference type="PROSITE" id="PS51421">
    <property type="entry name" value="RAS"/>
    <property type="match status" value="1"/>
</dbReference>
<gene>
    <name evidence="2" type="ORF">Ahy_A09g046559</name>
</gene>
<evidence type="ECO:0008006" key="4">
    <source>
        <dbReference type="Google" id="ProtNLM"/>
    </source>
</evidence>
<dbReference type="PRINTS" id="PR00449">
    <property type="entry name" value="RASTRNSFRMNG"/>
</dbReference>
<dbReference type="AlphaFoldDB" id="A0A445BQ90"/>
<dbReference type="Proteomes" id="UP000289738">
    <property type="component" value="Chromosome A09"/>
</dbReference>
<dbReference type="InterPro" id="IPR027417">
    <property type="entry name" value="P-loop_NTPase"/>
</dbReference>
<reference evidence="2 3" key="1">
    <citation type="submission" date="2019-01" db="EMBL/GenBank/DDBJ databases">
        <title>Sequencing of cultivated peanut Arachis hypogaea provides insights into genome evolution and oil improvement.</title>
        <authorList>
            <person name="Chen X."/>
        </authorList>
    </citation>
    <scope>NUCLEOTIDE SEQUENCE [LARGE SCALE GENOMIC DNA]</scope>
    <source>
        <strain evidence="3">cv. Fuhuasheng</strain>
        <tissue evidence="2">Leaves</tissue>
    </source>
</reference>
<dbReference type="SUPFAM" id="SSF52540">
    <property type="entry name" value="P-loop containing nucleoside triphosphate hydrolases"/>
    <property type="match status" value="1"/>
</dbReference>
<dbReference type="Gene3D" id="3.40.50.300">
    <property type="entry name" value="P-loop containing nucleotide triphosphate hydrolases"/>
    <property type="match status" value="1"/>
</dbReference>
<comment type="caution">
    <text evidence="2">The sequence shown here is derived from an EMBL/GenBank/DDBJ whole genome shotgun (WGS) entry which is preliminary data.</text>
</comment>
<keyword evidence="1" id="KW-0547">Nucleotide-binding</keyword>
<dbReference type="GO" id="GO:0005525">
    <property type="term" value="F:GTP binding"/>
    <property type="evidence" value="ECO:0007669"/>
    <property type="project" value="InterPro"/>
</dbReference>
<dbReference type="PROSITE" id="PS51419">
    <property type="entry name" value="RAB"/>
    <property type="match status" value="1"/>
</dbReference>
<dbReference type="InterPro" id="IPR001806">
    <property type="entry name" value="Small_GTPase"/>
</dbReference>
<organism evidence="2 3">
    <name type="scientific">Arachis hypogaea</name>
    <name type="common">Peanut</name>
    <dbReference type="NCBI Taxonomy" id="3818"/>
    <lineage>
        <taxon>Eukaryota</taxon>
        <taxon>Viridiplantae</taxon>
        <taxon>Streptophyta</taxon>
        <taxon>Embryophyta</taxon>
        <taxon>Tracheophyta</taxon>
        <taxon>Spermatophyta</taxon>
        <taxon>Magnoliopsida</taxon>
        <taxon>eudicotyledons</taxon>
        <taxon>Gunneridae</taxon>
        <taxon>Pentapetalae</taxon>
        <taxon>rosids</taxon>
        <taxon>fabids</taxon>
        <taxon>Fabales</taxon>
        <taxon>Fabaceae</taxon>
        <taxon>Papilionoideae</taxon>
        <taxon>50 kb inversion clade</taxon>
        <taxon>dalbergioids sensu lato</taxon>
        <taxon>Dalbergieae</taxon>
        <taxon>Pterocarpus clade</taxon>
        <taxon>Arachis</taxon>
    </lineage>
</organism>
<keyword evidence="3" id="KW-1185">Reference proteome</keyword>